<keyword evidence="2" id="KW-1185">Reference proteome</keyword>
<organism evidence="1 2">
    <name type="scientific">Argiope bruennichi</name>
    <name type="common">Wasp spider</name>
    <name type="synonym">Aranea bruennichi</name>
    <dbReference type="NCBI Taxonomy" id="94029"/>
    <lineage>
        <taxon>Eukaryota</taxon>
        <taxon>Metazoa</taxon>
        <taxon>Ecdysozoa</taxon>
        <taxon>Arthropoda</taxon>
        <taxon>Chelicerata</taxon>
        <taxon>Arachnida</taxon>
        <taxon>Araneae</taxon>
        <taxon>Araneomorphae</taxon>
        <taxon>Entelegynae</taxon>
        <taxon>Araneoidea</taxon>
        <taxon>Araneidae</taxon>
        <taxon>Argiope</taxon>
    </lineage>
</organism>
<sequence length="477" mass="56581">MEKQLNFVLKLPLKEIALRRVAVVLWSCTDILALFQKLPFKLFPDDKCENEWRENAESNVKDKVSKLVLPKSMLEQIMPFIRPIGSEILSWKIFHEKYLGIWRDDFDICILKRIFWTSAGTIDYRKTAQELVSFEMLDTVKRYKLACLYCLEDKIPTIWKELPDRSKKCFYKGEVHLQSHEPQMDFCWAYVLQKTEFELECAPGRLFENQVLFCQNAFESSAVKGNQAATEYFFQKLTSAEREDSLVRTAKAVLANRDVETQGSLNEFPKERLTDVLCYLLFLMTPDQLNEVFNECPFEILRCFIDWPRQDYLPDIANLVFSFPPETRYESYLRFISSKIRYTNFYCSDMFQKFFPLSSDDFKKYVVDRECESGTLFCKILYFCPESTKIIFRNVDVEDRARLVSSNNFFSIVDRLIMGDQWELVELCLREATLSKEDRKILKENYAEFLKLSDLGLFDYRDIHRKRVFEFLDKMDA</sequence>
<proteinExistence type="predicted"/>
<dbReference type="Proteomes" id="UP000807504">
    <property type="component" value="Unassembled WGS sequence"/>
</dbReference>
<dbReference type="EMBL" id="JABXBU010000012">
    <property type="protein sequence ID" value="KAF8789212.1"/>
    <property type="molecule type" value="Genomic_DNA"/>
</dbReference>
<protein>
    <submittedName>
        <fullName evidence="1">Uncharacterized protein</fullName>
    </submittedName>
</protein>
<comment type="caution">
    <text evidence="1">The sequence shown here is derived from an EMBL/GenBank/DDBJ whole genome shotgun (WGS) entry which is preliminary data.</text>
</comment>
<dbReference type="OrthoDB" id="6431550at2759"/>
<accession>A0A8T0FFS3</accession>
<evidence type="ECO:0000313" key="1">
    <source>
        <dbReference type="EMBL" id="KAF8789212.1"/>
    </source>
</evidence>
<name>A0A8T0FFS3_ARGBR</name>
<dbReference type="AlphaFoldDB" id="A0A8T0FFS3"/>
<evidence type="ECO:0000313" key="2">
    <source>
        <dbReference type="Proteomes" id="UP000807504"/>
    </source>
</evidence>
<gene>
    <name evidence="1" type="ORF">HNY73_007170</name>
</gene>
<reference evidence="1" key="1">
    <citation type="journal article" date="2020" name="bioRxiv">
        <title>Chromosome-level reference genome of the European wasp spider Argiope bruennichi: a resource for studies on range expansion and evolutionary adaptation.</title>
        <authorList>
            <person name="Sheffer M.M."/>
            <person name="Hoppe A."/>
            <person name="Krehenwinkel H."/>
            <person name="Uhl G."/>
            <person name="Kuss A.W."/>
            <person name="Jensen L."/>
            <person name="Jensen C."/>
            <person name="Gillespie R.G."/>
            <person name="Hoff K.J."/>
            <person name="Prost S."/>
        </authorList>
    </citation>
    <scope>NUCLEOTIDE SEQUENCE</scope>
</reference>
<reference evidence="1" key="2">
    <citation type="submission" date="2020-06" db="EMBL/GenBank/DDBJ databases">
        <authorList>
            <person name="Sheffer M."/>
        </authorList>
    </citation>
    <scope>NUCLEOTIDE SEQUENCE</scope>
</reference>